<keyword evidence="5" id="KW-1185">Reference proteome</keyword>
<dbReference type="RefSeq" id="WP_189988405.1">
    <property type="nucleotide sequence ID" value="NZ_BMZS01000003.1"/>
</dbReference>
<accession>A0A918XQB7</accession>
<feature type="domain" description="Flagellar basal-body/hook protein C-terminal" evidence="3">
    <location>
        <begin position="92"/>
        <end position="135"/>
    </location>
</feature>
<comment type="similarity">
    <text evidence="1">Belongs to the flagella basal body rod proteins family.</text>
</comment>
<dbReference type="InterPro" id="IPR010930">
    <property type="entry name" value="Flg_bb/hook_C_dom"/>
</dbReference>
<dbReference type="Pfam" id="PF06429">
    <property type="entry name" value="Flg_bbr_C"/>
    <property type="match status" value="1"/>
</dbReference>
<evidence type="ECO:0000313" key="5">
    <source>
        <dbReference type="Proteomes" id="UP000630353"/>
    </source>
</evidence>
<sequence>MAISSAISSALSGVQAAERRLGNSASNVANLRSVAAPSVDGPATDDQGNPLFRPGRTVDVSTPTGGVQSTRLLVDPASVQQYDPSAPDADAEGLVNRPNVDLVRETAERISGQRQFEANLATIRAADELLQATLDIKS</sequence>
<evidence type="ECO:0000256" key="2">
    <source>
        <dbReference type="SAM" id="MobiDB-lite"/>
    </source>
</evidence>
<dbReference type="Proteomes" id="UP000630353">
    <property type="component" value="Unassembled WGS sequence"/>
</dbReference>
<protein>
    <recommendedName>
        <fullName evidence="3">Flagellar basal-body/hook protein C-terminal domain-containing protein</fullName>
    </recommendedName>
</protein>
<comment type="caution">
    <text evidence="4">The sequence shown here is derived from an EMBL/GenBank/DDBJ whole genome shotgun (WGS) entry which is preliminary data.</text>
</comment>
<reference evidence="4" key="2">
    <citation type="submission" date="2020-09" db="EMBL/GenBank/DDBJ databases">
        <authorList>
            <person name="Sun Q."/>
            <person name="Kim S."/>
        </authorList>
    </citation>
    <scope>NUCLEOTIDE SEQUENCE</scope>
    <source>
        <strain evidence="4">KCTC 42651</strain>
    </source>
</reference>
<gene>
    <name evidence="4" type="ORF">GCM10017083_15870</name>
</gene>
<evidence type="ECO:0000313" key="4">
    <source>
        <dbReference type="EMBL" id="GHD46587.1"/>
    </source>
</evidence>
<feature type="compositionally biased region" description="Polar residues" evidence="2">
    <location>
        <begin position="59"/>
        <end position="68"/>
    </location>
</feature>
<feature type="region of interest" description="Disordered" evidence="2">
    <location>
        <begin position="34"/>
        <end position="68"/>
    </location>
</feature>
<organism evidence="4 5">
    <name type="scientific">Thalassobaculum fulvum</name>
    <dbReference type="NCBI Taxonomy" id="1633335"/>
    <lineage>
        <taxon>Bacteria</taxon>
        <taxon>Pseudomonadati</taxon>
        <taxon>Pseudomonadota</taxon>
        <taxon>Alphaproteobacteria</taxon>
        <taxon>Rhodospirillales</taxon>
        <taxon>Thalassobaculaceae</taxon>
        <taxon>Thalassobaculum</taxon>
    </lineage>
</organism>
<evidence type="ECO:0000259" key="3">
    <source>
        <dbReference type="Pfam" id="PF06429"/>
    </source>
</evidence>
<evidence type="ECO:0000256" key="1">
    <source>
        <dbReference type="ARBA" id="ARBA00009677"/>
    </source>
</evidence>
<name>A0A918XQB7_9PROT</name>
<dbReference type="EMBL" id="BMZS01000003">
    <property type="protein sequence ID" value="GHD46587.1"/>
    <property type="molecule type" value="Genomic_DNA"/>
</dbReference>
<reference evidence="4" key="1">
    <citation type="journal article" date="2014" name="Int. J. Syst. Evol. Microbiol.">
        <title>Complete genome sequence of Corynebacterium casei LMG S-19264T (=DSM 44701T), isolated from a smear-ripened cheese.</title>
        <authorList>
            <consortium name="US DOE Joint Genome Institute (JGI-PGF)"/>
            <person name="Walter F."/>
            <person name="Albersmeier A."/>
            <person name="Kalinowski J."/>
            <person name="Ruckert C."/>
        </authorList>
    </citation>
    <scope>NUCLEOTIDE SEQUENCE</scope>
    <source>
        <strain evidence="4">KCTC 42651</strain>
    </source>
</reference>
<proteinExistence type="inferred from homology"/>
<dbReference type="AlphaFoldDB" id="A0A918XQB7"/>